<dbReference type="GeneID" id="100917067"/>
<feature type="domain" description="NACHT" evidence="10">
    <location>
        <begin position="221"/>
        <end position="427"/>
    </location>
</feature>
<dbReference type="PANTHER" id="PTHR45690">
    <property type="entry name" value="NACHT, LRR AND PYD DOMAINS-CONTAINING PROTEIN 12"/>
    <property type="match status" value="1"/>
</dbReference>
<dbReference type="AlphaFoldDB" id="G3VWR1"/>
<evidence type="ECO:0000256" key="5">
    <source>
        <dbReference type="ARBA" id="ARBA00022737"/>
    </source>
</evidence>
<dbReference type="PROSITE" id="PS50824">
    <property type="entry name" value="DAPIN"/>
    <property type="match status" value="1"/>
</dbReference>
<keyword evidence="4" id="KW-0433">Leucine-rich repeat</keyword>
<evidence type="ECO:0000313" key="11">
    <source>
        <dbReference type="Ensembl" id="ENSSHAP00000007616.2"/>
    </source>
</evidence>
<dbReference type="Ensembl" id="ENSSHAT00000007679.2">
    <property type="protein sequence ID" value="ENSSHAP00000007616.2"/>
    <property type="gene ID" value="ENSSHAG00000006621.2"/>
</dbReference>
<accession>G3VWR1</accession>
<dbReference type="Pfam" id="PF02758">
    <property type="entry name" value="PYRIN"/>
    <property type="match status" value="1"/>
</dbReference>
<dbReference type="InParanoid" id="G3VWR1"/>
<comment type="subcellular location">
    <subcellularLocation>
        <location evidence="1">Cytoplasm</location>
    </subcellularLocation>
</comment>
<dbReference type="Pfam" id="PF14484">
    <property type="entry name" value="FISNA"/>
    <property type="match status" value="1"/>
</dbReference>
<dbReference type="GeneTree" id="ENSGT00940000162005"/>
<organism evidence="11 12">
    <name type="scientific">Sarcophilus harrisii</name>
    <name type="common">Tasmanian devil</name>
    <name type="synonym">Sarcophilus laniarius</name>
    <dbReference type="NCBI Taxonomy" id="9305"/>
    <lineage>
        <taxon>Eukaryota</taxon>
        <taxon>Metazoa</taxon>
        <taxon>Chordata</taxon>
        <taxon>Craniata</taxon>
        <taxon>Vertebrata</taxon>
        <taxon>Euteleostomi</taxon>
        <taxon>Mammalia</taxon>
        <taxon>Metatheria</taxon>
        <taxon>Dasyuromorphia</taxon>
        <taxon>Dasyuridae</taxon>
        <taxon>Sarcophilus</taxon>
    </lineage>
</organism>
<dbReference type="PROSITE" id="PS50837">
    <property type="entry name" value="NACHT"/>
    <property type="match status" value="1"/>
</dbReference>
<dbReference type="SUPFAM" id="SSF47986">
    <property type="entry name" value="DEATH domain"/>
    <property type="match status" value="1"/>
</dbReference>
<dbReference type="InterPro" id="IPR007111">
    <property type="entry name" value="NACHT_NTPase"/>
</dbReference>
<comment type="similarity">
    <text evidence="2">Belongs to the NLRP family.</text>
</comment>
<feature type="region of interest" description="Disordered" evidence="8">
    <location>
        <begin position="118"/>
        <end position="137"/>
    </location>
</feature>
<dbReference type="InterPro" id="IPR004020">
    <property type="entry name" value="DAPIN"/>
</dbReference>
<evidence type="ECO:0000256" key="3">
    <source>
        <dbReference type="ARBA" id="ARBA00022490"/>
    </source>
</evidence>
<evidence type="ECO:0000256" key="4">
    <source>
        <dbReference type="ARBA" id="ARBA00022614"/>
    </source>
</evidence>
<dbReference type="GO" id="GO:0005524">
    <property type="term" value="F:ATP binding"/>
    <property type="evidence" value="ECO:0007669"/>
    <property type="project" value="UniProtKB-KW"/>
</dbReference>
<dbReference type="GO" id="GO:0005737">
    <property type="term" value="C:cytoplasm"/>
    <property type="evidence" value="ECO:0007669"/>
    <property type="project" value="UniProtKB-SubCell"/>
</dbReference>
<protein>
    <recommendedName>
        <fullName evidence="13">NLR family pyrin domain containing 12</fullName>
    </recommendedName>
</protein>
<proteinExistence type="inferred from homology"/>
<keyword evidence="12" id="KW-1185">Reference proteome</keyword>
<dbReference type="Pfam" id="PF05729">
    <property type="entry name" value="NACHT"/>
    <property type="match status" value="1"/>
</dbReference>
<dbReference type="OrthoDB" id="120976at2759"/>
<reference evidence="11" key="2">
    <citation type="submission" date="2025-08" db="UniProtKB">
        <authorList>
            <consortium name="Ensembl"/>
        </authorList>
    </citation>
    <scope>IDENTIFICATION</scope>
</reference>
<dbReference type="GO" id="GO:0050727">
    <property type="term" value="P:regulation of inflammatory response"/>
    <property type="evidence" value="ECO:0007669"/>
    <property type="project" value="TreeGrafter"/>
</dbReference>
<evidence type="ECO:0000256" key="1">
    <source>
        <dbReference type="ARBA" id="ARBA00004496"/>
    </source>
</evidence>
<keyword evidence="3" id="KW-0963">Cytoplasm</keyword>
<dbReference type="SMART" id="SM00368">
    <property type="entry name" value="LRR_RI"/>
    <property type="match status" value="8"/>
</dbReference>
<evidence type="ECO:0000256" key="7">
    <source>
        <dbReference type="ARBA" id="ARBA00022840"/>
    </source>
</evidence>
<dbReference type="KEGG" id="shr:100917067"/>
<keyword evidence="5" id="KW-0677">Repeat</keyword>
<dbReference type="CDD" id="cd08320">
    <property type="entry name" value="Pyrin_NALPs"/>
    <property type="match status" value="1"/>
</dbReference>
<dbReference type="eggNOG" id="ENOG502SBIG">
    <property type="taxonomic scope" value="Eukaryota"/>
</dbReference>
<dbReference type="Gene3D" id="1.10.533.10">
    <property type="entry name" value="Death Domain, Fas"/>
    <property type="match status" value="1"/>
</dbReference>
<dbReference type="Pfam" id="PF17779">
    <property type="entry name" value="WHD_NOD2"/>
    <property type="match status" value="1"/>
</dbReference>
<reference evidence="11 12" key="1">
    <citation type="journal article" date="2011" name="Proc. Natl. Acad. Sci. U.S.A.">
        <title>Genetic diversity and population structure of the endangered marsupial Sarcophilus harrisii (Tasmanian devil).</title>
        <authorList>
            <person name="Miller W."/>
            <person name="Hayes V.M."/>
            <person name="Ratan A."/>
            <person name="Petersen D.C."/>
            <person name="Wittekindt N.E."/>
            <person name="Miller J."/>
            <person name="Walenz B."/>
            <person name="Knight J."/>
            <person name="Qi J."/>
            <person name="Zhao F."/>
            <person name="Wang Q."/>
            <person name="Bedoya-Reina O.C."/>
            <person name="Katiyar N."/>
            <person name="Tomsho L.P."/>
            <person name="Kasson L.M."/>
            <person name="Hardie R.A."/>
            <person name="Woodbridge P."/>
            <person name="Tindall E.A."/>
            <person name="Bertelsen M.F."/>
            <person name="Dixon D."/>
            <person name="Pyecroft S."/>
            <person name="Helgen K.M."/>
            <person name="Lesk A.M."/>
            <person name="Pringle T.H."/>
            <person name="Patterson N."/>
            <person name="Zhang Y."/>
            <person name="Kreiss A."/>
            <person name="Woods G.M."/>
            <person name="Jones M.E."/>
            <person name="Schuster S.C."/>
        </authorList>
    </citation>
    <scope>NUCLEOTIDE SEQUENCE [LARGE SCALE GENOMIC DNA]</scope>
</reference>
<sequence length="1077" mass="124270">MAQVPWGGFQNWIKEGGAGARSWGRTERSPLAEGVRCQLARHLEDLTPDELKKFKLYLKDHSSGLGIPRGRVDGVDSTEMAEILVSSRGEQEAWQLALSIWKKMGLRELWEQASKEGPRLKTIPGNKKKHEGEDERNKYRERMRKKFQLMRDRNSRPGEHELFHHRFTELLLLRGYRYKEQKHHELLVHGWEHATVMQERGQLTRVSTLFDPDQKIGIPPHTVVLQGAAGIGKTTLASKVMLDWAEGNFFQERFNYVFYLTCRELNPLEGKIISFADLIANDWPGPQAPMTEIMSQPERLLFIIDGLDELKFPCNEHRYDLCKDWKQQRPVPILLSSLLRKTLLPEACLLLTTRLTALGKFSPLLESPRHVEILGFSVQHREEYFCKFFRDKDLGEKIFHLVKGNGTLLTMCSVPLMNWIVCTCLKQQMEKGQEPVQALKTTTALYMCYLSNLIIPDDKNFIPQHLRGLCRLAAEGIWDRKLLFEEEDLRRNTLETADVSAFLDMNIFQKDSGCENCYSFIHLSFQEFFAAMFYVMSTEEEGMKSSDSFIPGVRELLEECSGFNASFVVLVVRFLFGFLNVETARELERKFRCRMSPEIKSQLLQWAQGESRRNYKRSQFSDIYFPEWYSHLYETQDAEFVTQVLVNIQEINVDIVYPSDALSAVFCIKQCHGAQRLFFSYDSDLPACVWQDLYSVVSKNHNLKNLKLCCRDFYDSCIEDLCMEIKHPDCQLENLFLELRNPNCKLEKLTLEHFKVAYSCCQYLFSALSLKSLHFKRIFFEDDGMKLPCETLGKKNCQLQSLKISHCQGFGVNILDFFSAFVNNESLRILELSFICLKEDEVKLLCNVLTKQDCKLHALSLRSCDLTTTGYQNLFSALSSNMSLKNLDLSRNSFEETEIKSLCKTLENQNCKLEKLRLTYCKLSPASCCCLSSNLMKNESLKDLCLSRNCVGDCAVKLLCKALGNQNCKLHTLRLSGCNLTATCLQDILSVICSSDKLKKLDLSRNYFGDEGMKLLCEALQKQDCKLQRLNLSRCPLSEESERAWTSLNSRKSFHITWKDYYAATKESFDWDAEDTV</sequence>
<evidence type="ECO:0000256" key="6">
    <source>
        <dbReference type="ARBA" id="ARBA00022741"/>
    </source>
</evidence>
<dbReference type="SUPFAM" id="SSF52047">
    <property type="entry name" value="RNI-like"/>
    <property type="match status" value="1"/>
</dbReference>
<dbReference type="SMART" id="SM01288">
    <property type="entry name" value="FISNA"/>
    <property type="match status" value="1"/>
</dbReference>
<evidence type="ECO:0000313" key="12">
    <source>
        <dbReference type="Proteomes" id="UP000007648"/>
    </source>
</evidence>
<dbReference type="Pfam" id="PF17776">
    <property type="entry name" value="NLRC4_HD2"/>
    <property type="match status" value="1"/>
</dbReference>
<reference evidence="11" key="3">
    <citation type="submission" date="2025-09" db="UniProtKB">
        <authorList>
            <consortium name="Ensembl"/>
        </authorList>
    </citation>
    <scope>IDENTIFICATION</scope>
</reference>
<evidence type="ECO:0000256" key="2">
    <source>
        <dbReference type="ARBA" id="ARBA00008665"/>
    </source>
</evidence>
<evidence type="ECO:0000259" key="9">
    <source>
        <dbReference type="PROSITE" id="PS50824"/>
    </source>
</evidence>
<dbReference type="InterPro" id="IPR001611">
    <property type="entry name" value="Leu-rich_rpt"/>
</dbReference>
<dbReference type="InterPro" id="IPR027417">
    <property type="entry name" value="P-loop_NTPase"/>
</dbReference>
<dbReference type="Gene3D" id="3.80.10.10">
    <property type="entry name" value="Ribonuclease Inhibitor"/>
    <property type="match status" value="2"/>
</dbReference>
<dbReference type="Pfam" id="PF13516">
    <property type="entry name" value="LRR_6"/>
    <property type="match status" value="1"/>
</dbReference>
<dbReference type="InterPro" id="IPR041075">
    <property type="entry name" value="NOD1/2_WH"/>
</dbReference>
<dbReference type="RefSeq" id="XP_023355529.2">
    <property type="nucleotide sequence ID" value="XM_023499761.2"/>
</dbReference>
<feature type="domain" description="Pyrin" evidence="9">
    <location>
        <begin position="31"/>
        <end position="119"/>
    </location>
</feature>
<name>G3VWR1_SARHA</name>
<dbReference type="InterPro" id="IPR011029">
    <property type="entry name" value="DEATH-like_dom_sf"/>
</dbReference>
<evidence type="ECO:0008006" key="13">
    <source>
        <dbReference type="Google" id="ProtNLM"/>
    </source>
</evidence>
<dbReference type="Gene3D" id="3.40.50.300">
    <property type="entry name" value="P-loop containing nucleotide triphosphate hydrolases"/>
    <property type="match status" value="1"/>
</dbReference>
<dbReference type="SMART" id="SM01289">
    <property type="entry name" value="PYRIN"/>
    <property type="match status" value="1"/>
</dbReference>
<dbReference type="InterPro" id="IPR050637">
    <property type="entry name" value="NLRP_innate_immun_reg"/>
</dbReference>
<dbReference type="HOGENOM" id="CLU_002274_2_1_1"/>
<keyword evidence="6" id="KW-0547">Nucleotide-binding</keyword>
<evidence type="ECO:0000259" key="10">
    <source>
        <dbReference type="PROSITE" id="PS50837"/>
    </source>
</evidence>
<dbReference type="InterPro" id="IPR041267">
    <property type="entry name" value="NLRP_HD2"/>
</dbReference>
<dbReference type="InterPro" id="IPR032675">
    <property type="entry name" value="LRR_dom_sf"/>
</dbReference>
<gene>
    <name evidence="11" type="primary">LOC100917067</name>
</gene>
<keyword evidence="7" id="KW-0067">ATP-binding</keyword>
<dbReference type="SUPFAM" id="SSF52540">
    <property type="entry name" value="P-loop containing nucleoside triphosphate hydrolases"/>
    <property type="match status" value="1"/>
</dbReference>
<evidence type="ECO:0000256" key="8">
    <source>
        <dbReference type="SAM" id="MobiDB-lite"/>
    </source>
</evidence>
<dbReference type="InterPro" id="IPR029495">
    <property type="entry name" value="NACHT-assoc"/>
</dbReference>
<dbReference type="PANTHER" id="PTHR45690:SF15">
    <property type="entry name" value="NACHT, LRR AND PYD DOMAINS-CONTAINING PROTEIN 14"/>
    <property type="match status" value="1"/>
</dbReference>
<dbReference type="Proteomes" id="UP000007648">
    <property type="component" value="Unassembled WGS sequence"/>
</dbReference>